<proteinExistence type="predicted"/>
<dbReference type="AlphaFoldDB" id="Q2HSW5"/>
<accession>Q2HSW5</accession>
<reference evidence="1" key="2">
    <citation type="submission" date="2007-03" db="EMBL/GenBank/DDBJ databases">
        <authorList>
            <consortium name="The International Medicago Genome Annotation Group"/>
        </authorList>
    </citation>
    <scope>NUCLEOTIDE SEQUENCE</scope>
</reference>
<reference evidence="1" key="1">
    <citation type="submission" date="2005-04" db="EMBL/GenBank/DDBJ databases">
        <authorList>
            <person name="Town C.D."/>
        </authorList>
    </citation>
    <scope>NUCLEOTIDE SEQUENCE</scope>
</reference>
<organism evidence="1">
    <name type="scientific">Medicago truncatula</name>
    <name type="common">Barrel medic</name>
    <name type="synonym">Medicago tribuloides</name>
    <dbReference type="NCBI Taxonomy" id="3880"/>
    <lineage>
        <taxon>Eukaryota</taxon>
        <taxon>Viridiplantae</taxon>
        <taxon>Streptophyta</taxon>
        <taxon>Embryophyta</taxon>
        <taxon>Tracheophyta</taxon>
        <taxon>Spermatophyta</taxon>
        <taxon>Magnoliopsida</taxon>
        <taxon>eudicotyledons</taxon>
        <taxon>Gunneridae</taxon>
        <taxon>Pentapetalae</taxon>
        <taxon>rosids</taxon>
        <taxon>fabids</taxon>
        <taxon>Fabales</taxon>
        <taxon>Fabaceae</taxon>
        <taxon>Papilionoideae</taxon>
        <taxon>50 kb inversion clade</taxon>
        <taxon>NPAAA clade</taxon>
        <taxon>Hologalegina</taxon>
        <taxon>IRL clade</taxon>
        <taxon>Trifolieae</taxon>
        <taxon>Medicago</taxon>
    </lineage>
</organism>
<evidence type="ECO:0000313" key="1">
    <source>
        <dbReference type="EMBL" id="ABD33058.1"/>
    </source>
</evidence>
<name>Q2HSW5_MEDTR</name>
<dbReference type="EMBL" id="AC150891">
    <property type="protein sequence ID" value="ABD33058.1"/>
    <property type="molecule type" value="Genomic_DNA"/>
</dbReference>
<sequence length="87" mass="10187">MKKKSMKKSNTNLGARSKDYSEKYKIKQRIYRIELLGANLEKQVRKTVHPTSPLGPRTLTEKKKFIKLLVAPYKISTRLKKDLLQLE</sequence>
<protein>
    <submittedName>
        <fullName evidence="1">Uncharacterized protein</fullName>
    </submittedName>
</protein>
<gene>
    <name evidence="1" type="ORF">MtrDRAFT_AC150891g11v2</name>
</gene>